<evidence type="ECO:0000313" key="3">
    <source>
        <dbReference type="Proteomes" id="UP000294947"/>
    </source>
</evidence>
<dbReference type="Pfam" id="PF07992">
    <property type="entry name" value="Pyr_redox_2"/>
    <property type="match status" value="1"/>
</dbReference>
<dbReference type="SUPFAM" id="SSF51905">
    <property type="entry name" value="FAD/NAD(P)-binding domain"/>
    <property type="match status" value="1"/>
</dbReference>
<feature type="domain" description="FAD/NAD(P)-binding" evidence="1">
    <location>
        <begin position="4"/>
        <end position="59"/>
    </location>
</feature>
<accession>A0A4R4XSC8</accession>
<protein>
    <recommendedName>
        <fullName evidence="1">FAD/NAD(P)-binding domain-containing protein</fullName>
    </recommendedName>
</protein>
<name>A0A4R4XSC8_9PSEU</name>
<proteinExistence type="predicted"/>
<organism evidence="2 3">
    <name type="scientific">Saccharopolyspora elongata</name>
    <dbReference type="NCBI Taxonomy" id="2530387"/>
    <lineage>
        <taxon>Bacteria</taxon>
        <taxon>Bacillati</taxon>
        <taxon>Actinomycetota</taxon>
        <taxon>Actinomycetes</taxon>
        <taxon>Pseudonocardiales</taxon>
        <taxon>Pseudonocardiaceae</taxon>
        <taxon>Saccharopolyspora</taxon>
    </lineage>
</organism>
<dbReference type="AlphaFoldDB" id="A0A4R4XSC8"/>
<evidence type="ECO:0000259" key="1">
    <source>
        <dbReference type="Pfam" id="PF07992"/>
    </source>
</evidence>
<reference evidence="2 3" key="1">
    <citation type="submission" date="2019-03" db="EMBL/GenBank/DDBJ databases">
        <title>Draft genome sequences of novel Actinobacteria.</title>
        <authorList>
            <person name="Sahin N."/>
            <person name="Ay H."/>
            <person name="Saygin H."/>
        </authorList>
    </citation>
    <scope>NUCLEOTIDE SEQUENCE [LARGE SCALE GENOMIC DNA]</scope>
    <source>
        <strain evidence="2 3">7K502</strain>
    </source>
</reference>
<dbReference type="Proteomes" id="UP000294947">
    <property type="component" value="Unassembled WGS sequence"/>
</dbReference>
<gene>
    <name evidence="2" type="ORF">E1288_44535</name>
</gene>
<evidence type="ECO:0000313" key="2">
    <source>
        <dbReference type="EMBL" id="TDD34361.1"/>
    </source>
</evidence>
<dbReference type="GO" id="GO:0016491">
    <property type="term" value="F:oxidoreductase activity"/>
    <property type="evidence" value="ECO:0007669"/>
    <property type="project" value="InterPro"/>
</dbReference>
<sequence length="83" mass="9157">MPLRLVIVGCSLAGLRAARAARREGFEGSVVLVGREEHLPYDRPPLSKGFLVDDHAEATFFVGADDLNGSRRRRATGRGRHWS</sequence>
<dbReference type="InterPro" id="IPR036188">
    <property type="entry name" value="FAD/NAD-bd_sf"/>
</dbReference>
<comment type="caution">
    <text evidence="2">The sequence shown here is derived from an EMBL/GenBank/DDBJ whole genome shotgun (WGS) entry which is preliminary data.</text>
</comment>
<dbReference type="Gene3D" id="3.50.50.60">
    <property type="entry name" value="FAD/NAD(P)-binding domain"/>
    <property type="match status" value="1"/>
</dbReference>
<dbReference type="InterPro" id="IPR023753">
    <property type="entry name" value="FAD/NAD-binding_dom"/>
</dbReference>
<dbReference type="EMBL" id="SMKW01000145">
    <property type="protein sequence ID" value="TDD34361.1"/>
    <property type="molecule type" value="Genomic_DNA"/>
</dbReference>
<dbReference type="OrthoDB" id="1145at2"/>
<keyword evidence="3" id="KW-1185">Reference proteome</keyword>